<evidence type="ECO:0000256" key="3">
    <source>
        <dbReference type="ARBA" id="ARBA00022553"/>
    </source>
</evidence>
<keyword evidence="9" id="KW-1185">Reference proteome</keyword>
<keyword evidence="6" id="KW-0598">Phosphotransferase system</keyword>
<proteinExistence type="predicted"/>
<dbReference type="RefSeq" id="WP_162370081.1">
    <property type="nucleotide sequence ID" value="NZ_JAAEEH010000013.1"/>
</dbReference>
<keyword evidence="4" id="KW-0762">Sugar transport</keyword>
<accession>A0A7X5HVE3</accession>
<dbReference type="InterPro" id="IPR002178">
    <property type="entry name" value="PTS_EIIA_type-2_dom"/>
</dbReference>
<name>A0A7X5HVE3_9FIRM</name>
<evidence type="ECO:0000256" key="1">
    <source>
        <dbReference type="ARBA" id="ARBA00004496"/>
    </source>
</evidence>
<dbReference type="EMBL" id="JAAEEH010000013">
    <property type="protein sequence ID" value="NDL67358.1"/>
    <property type="molecule type" value="Genomic_DNA"/>
</dbReference>
<dbReference type="SUPFAM" id="SSF55804">
    <property type="entry name" value="Phoshotransferase/anion transport protein"/>
    <property type="match status" value="1"/>
</dbReference>
<organism evidence="8 9">
    <name type="scientific">Anaerotalea alkaliphila</name>
    <dbReference type="NCBI Taxonomy" id="2662126"/>
    <lineage>
        <taxon>Bacteria</taxon>
        <taxon>Bacillati</taxon>
        <taxon>Bacillota</taxon>
        <taxon>Clostridia</taxon>
        <taxon>Eubacteriales</taxon>
        <taxon>Anaerotalea</taxon>
    </lineage>
</organism>
<dbReference type="FunFam" id="3.40.930.10:FF:000009">
    <property type="entry name" value="PTS system, fructose specific IIABC component"/>
    <property type="match status" value="1"/>
</dbReference>
<dbReference type="PANTHER" id="PTHR47738">
    <property type="entry name" value="PTS SYSTEM FRUCTOSE-LIKE EIIA COMPONENT-RELATED"/>
    <property type="match status" value="1"/>
</dbReference>
<keyword evidence="5" id="KW-0808">Transferase</keyword>
<evidence type="ECO:0000256" key="6">
    <source>
        <dbReference type="ARBA" id="ARBA00022683"/>
    </source>
</evidence>
<dbReference type="Pfam" id="PF00359">
    <property type="entry name" value="PTS_EIIA_2"/>
    <property type="match status" value="1"/>
</dbReference>
<dbReference type="GO" id="GO:0009401">
    <property type="term" value="P:phosphoenolpyruvate-dependent sugar phosphotransferase system"/>
    <property type="evidence" value="ECO:0007669"/>
    <property type="project" value="UniProtKB-KW"/>
</dbReference>
<dbReference type="GO" id="GO:0016020">
    <property type="term" value="C:membrane"/>
    <property type="evidence" value="ECO:0007669"/>
    <property type="project" value="InterPro"/>
</dbReference>
<comment type="subcellular location">
    <subcellularLocation>
        <location evidence="1">Cytoplasm</location>
    </subcellularLocation>
</comment>
<keyword evidence="2" id="KW-0813">Transport</keyword>
<dbReference type="Proteomes" id="UP000461585">
    <property type="component" value="Unassembled WGS sequence"/>
</dbReference>
<gene>
    <name evidence="8" type="ORF">GXN74_06345</name>
</gene>
<evidence type="ECO:0000256" key="5">
    <source>
        <dbReference type="ARBA" id="ARBA00022679"/>
    </source>
</evidence>
<feature type="domain" description="PTS EIIA type-2" evidence="7">
    <location>
        <begin position="2"/>
        <end position="146"/>
    </location>
</feature>
<dbReference type="InterPro" id="IPR016152">
    <property type="entry name" value="PTrfase/Anion_transptr"/>
</dbReference>
<evidence type="ECO:0000313" key="9">
    <source>
        <dbReference type="Proteomes" id="UP000461585"/>
    </source>
</evidence>
<dbReference type="InterPro" id="IPR004715">
    <property type="entry name" value="PTS_IIA_fruc"/>
</dbReference>
<dbReference type="NCBIfam" id="TIGR00848">
    <property type="entry name" value="fruA"/>
    <property type="match status" value="1"/>
</dbReference>
<dbReference type="GO" id="GO:0008982">
    <property type="term" value="F:protein-N(PI)-phosphohistidine-sugar phosphotransferase activity"/>
    <property type="evidence" value="ECO:0007669"/>
    <property type="project" value="InterPro"/>
</dbReference>
<dbReference type="PANTHER" id="PTHR47738:SF2">
    <property type="entry name" value="PTS SYSTEM FRUCTOSE-LIKE EIIA COMPONENT"/>
    <property type="match status" value="1"/>
</dbReference>
<evidence type="ECO:0000256" key="4">
    <source>
        <dbReference type="ARBA" id="ARBA00022597"/>
    </source>
</evidence>
<dbReference type="GO" id="GO:0005737">
    <property type="term" value="C:cytoplasm"/>
    <property type="evidence" value="ECO:0007669"/>
    <property type="project" value="UniProtKB-SubCell"/>
</dbReference>
<dbReference type="PROSITE" id="PS00372">
    <property type="entry name" value="PTS_EIIA_TYPE_2_HIS"/>
    <property type="match status" value="1"/>
</dbReference>
<comment type="caution">
    <text evidence="8">The sequence shown here is derived from an EMBL/GenBank/DDBJ whole genome shotgun (WGS) entry which is preliminary data.</text>
</comment>
<dbReference type="InterPro" id="IPR051541">
    <property type="entry name" value="PTS_SugarTrans_NitroReg"/>
</dbReference>
<dbReference type="Gene3D" id="3.40.930.10">
    <property type="entry name" value="Mannitol-specific EII, Chain A"/>
    <property type="match status" value="1"/>
</dbReference>
<dbReference type="AlphaFoldDB" id="A0A7X5HVE3"/>
<evidence type="ECO:0000259" key="7">
    <source>
        <dbReference type="PROSITE" id="PS51094"/>
    </source>
</evidence>
<evidence type="ECO:0000256" key="2">
    <source>
        <dbReference type="ARBA" id="ARBA00022448"/>
    </source>
</evidence>
<sequence>MTLINENLVVLGLEASSKEDVLTKMASIAAQQGKVNDVQGYTTAVLHRESEYSTAVGFGVAIPHGKTDAVTEPFLMFASVEPIDWAALDGGLVDLVFLIGVPEKEAGSTHLKILAALSRKLMKSDFRDGLRAVKTPQDLLQLLKESDIGL</sequence>
<reference evidence="8 9" key="1">
    <citation type="submission" date="2020-01" db="EMBL/GenBank/DDBJ databases">
        <title>Anaeroalcalibacter tamaniensis gen. nov., sp. nov., moderately halophilic strictly anaerobic fermenter bacterium from mud volcano of Taman peninsula.</title>
        <authorList>
            <person name="Frolova A."/>
            <person name="Merkel A.Y."/>
            <person name="Slobodkin A.I."/>
        </authorList>
    </citation>
    <scope>NUCLEOTIDE SEQUENCE [LARGE SCALE GENOMIC DNA]</scope>
    <source>
        <strain evidence="8 9">F-3ap</strain>
    </source>
</reference>
<evidence type="ECO:0000313" key="8">
    <source>
        <dbReference type="EMBL" id="NDL67358.1"/>
    </source>
</evidence>
<keyword evidence="3" id="KW-0597">Phosphoprotein</keyword>
<protein>
    <submittedName>
        <fullName evidence="8">PTS transporter subunit EIIA</fullName>
    </submittedName>
</protein>
<dbReference type="CDD" id="cd00211">
    <property type="entry name" value="PTS_IIA_fru"/>
    <property type="match status" value="1"/>
</dbReference>
<dbReference type="PROSITE" id="PS51094">
    <property type="entry name" value="PTS_EIIA_TYPE_2"/>
    <property type="match status" value="1"/>
</dbReference>